<dbReference type="SUPFAM" id="SSF53927">
    <property type="entry name" value="Cytidine deaminase-like"/>
    <property type="match status" value="1"/>
</dbReference>
<evidence type="ECO:0000256" key="1">
    <source>
        <dbReference type="ARBA" id="ARBA00010669"/>
    </source>
</evidence>
<dbReference type="EMBL" id="FOET01000003">
    <property type="protein sequence ID" value="SEQ01750.1"/>
    <property type="molecule type" value="Genomic_DNA"/>
</dbReference>
<feature type="compositionally biased region" description="Low complexity" evidence="9">
    <location>
        <begin position="198"/>
        <end position="207"/>
    </location>
</feature>
<name>A0A1H9CKL4_9ACTN</name>
<evidence type="ECO:0000313" key="11">
    <source>
        <dbReference type="EMBL" id="SEQ01750.1"/>
    </source>
</evidence>
<evidence type="ECO:0000313" key="12">
    <source>
        <dbReference type="Proteomes" id="UP000199055"/>
    </source>
</evidence>
<feature type="binding site" evidence="8">
    <location>
        <position position="136"/>
    </location>
    <ligand>
        <name>Zn(2+)</name>
        <dbReference type="ChEBI" id="CHEBI:29105"/>
        <note>catalytic</note>
    </ligand>
</feature>
<dbReference type="InterPro" id="IPR002125">
    <property type="entry name" value="CMP_dCMP_dom"/>
</dbReference>
<evidence type="ECO:0000256" key="7">
    <source>
        <dbReference type="ARBA" id="ARBA00048045"/>
    </source>
</evidence>
<feature type="region of interest" description="Disordered" evidence="9">
    <location>
        <begin position="198"/>
        <end position="229"/>
    </location>
</feature>
<comment type="similarity">
    <text evidence="1">Belongs to the cytidine and deoxycytidylate deaminase family. ADAT2 subfamily.</text>
</comment>
<feature type="compositionally biased region" description="Polar residues" evidence="9">
    <location>
        <begin position="18"/>
        <end position="38"/>
    </location>
</feature>
<reference evidence="12" key="1">
    <citation type="submission" date="2016-10" db="EMBL/GenBank/DDBJ databases">
        <authorList>
            <person name="Varghese N."/>
            <person name="Submissions S."/>
        </authorList>
    </citation>
    <scope>NUCLEOTIDE SEQUENCE [LARGE SCALE GENOMIC DNA]</scope>
    <source>
        <strain evidence="12">CGMCC 4.3519</strain>
    </source>
</reference>
<dbReference type="InterPro" id="IPR016193">
    <property type="entry name" value="Cytidine_deaminase-like"/>
</dbReference>
<feature type="active site" description="Proton donor" evidence="8">
    <location>
        <position position="105"/>
    </location>
</feature>
<dbReference type="Gene3D" id="3.40.140.10">
    <property type="entry name" value="Cytidine Deaminase, domain 2"/>
    <property type="match status" value="1"/>
</dbReference>
<comment type="function">
    <text evidence="8">Catalyzes the deamination of adenosine to inosine at the wobble position 34 of tRNA(Arg2).</text>
</comment>
<dbReference type="EC" id="3.5.4.33" evidence="8"/>
<evidence type="ECO:0000256" key="4">
    <source>
        <dbReference type="ARBA" id="ARBA00022723"/>
    </source>
</evidence>
<dbReference type="FunFam" id="3.40.140.10:FF:000005">
    <property type="entry name" value="tRNA-specific adenosine deaminase"/>
    <property type="match status" value="1"/>
</dbReference>
<organism evidence="11 12">
    <name type="scientific">Streptomyces radiopugnans</name>
    <dbReference type="NCBI Taxonomy" id="403935"/>
    <lineage>
        <taxon>Bacteria</taxon>
        <taxon>Bacillati</taxon>
        <taxon>Actinomycetota</taxon>
        <taxon>Actinomycetes</taxon>
        <taxon>Kitasatosporales</taxon>
        <taxon>Streptomycetaceae</taxon>
        <taxon>Streptomyces</taxon>
    </lineage>
</organism>
<feature type="domain" description="CMP/dCMP-type deaminase" evidence="10">
    <location>
        <begin position="51"/>
        <end position="163"/>
    </location>
</feature>
<evidence type="ECO:0000256" key="3">
    <source>
        <dbReference type="ARBA" id="ARBA00022694"/>
    </source>
</evidence>
<dbReference type="PANTHER" id="PTHR11079">
    <property type="entry name" value="CYTOSINE DEAMINASE FAMILY MEMBER"/>
    <property type="match status" value="1"/>
</dbReference>
<feature type="binding site" evidence="8">
    <location>
        <position position="133"/>
    </location>
    <ligand>
        <name>Zn(2+)</name>
        <dbReference type="ChEBI" id="CHEBI:29105"/>
        <note>catalytic</note>
    </ligand>
</feature>
<evidence type="ECO:0000256" key="8">
    <source>
        <dbReference type="HAMAP-Rule" id="MF_00972"/>
    </source>
</evidence>
<dbReference type="InterPro" id="IPR016192">
    <property type="entry name" value="APOBEC/CMP_deaminase_Zn-bd"/>
</dbReference>
<dbReference type="GO" id="GO:0002100">
    <property type="term" value="P:tRNA wobble adenosine to inosine editing"/>
    <property type="evidence" value="ECO:0007669"/>
    <property type="project" value="UniProtKB-UniRule"/>
</dbReference>
<evidence type="ECO:0000256" key="6">
    <source>
        <dbReference type="ARBA" id="ARBA00022833"/>
    </source>
</evidence>
<dbReference type="Proteomes" id="UP000199055">
    <property type="component" value="Unassembled WGS sequence"/>
</dbReference>
<accession>A0A1H9CKL4</accession>
<dbReference type="NCBIfam" id="NF008113">
    <property type="entry name" value="PRK10860.1"/>
    <property type="match status" value="1"/>
</dbReference>
<keyword evidence="5 8" id="KW-0378">Hydrolase</keyword>
<evidence type="ECO:0000256" key="2">
    <source>
        <dbReference type="ARBA" id="ARBA00011738"/>
    </source>
</evidence>
<keyword evidence="12" id="KW-1185">Reference proteome</keyword>
<dbReference type="AlphaFoldDB" id="A0A1H9CKL4"/>
<keyword evidence="4 8" id="KW-0479">Metal-binding</keyword>
<feature type="region of interest" description="Disordered" evidence="9">
    <location>
        <begin position="1"/>
        <end position="50"/>
    </location>
</feature>
<dbReference type="PANTHER" id="PTHR11079:SF202">
    <property type="entry name" value="TRNA-SPECIFIC ADENOSINE DEAMINASE"/>
    <property type="match status" value="1"/>
</dbReference>
<dbReference type="GO" id="GO:0052717">
    <property type="term" value="F:tRNA-specific adenosine-34 deaminase activity"/>
    <property type="evidence" value="ECO:0007669"/>
    <property type="project" value="UniProtKB-UniRule"/>
</dbReference>
<evidence type="ECO:0000256" key="9">
    <source>
        <dbReference type="SAM" id="MobiDB-lite"/>
    </source>
</evidence>
<dbReference type="PROSITE" id="PS51747">
    <property type="entry name" value="CYT_DCMP_DEAMINASES_2"/>
    <property type="match status" value="1"/>
</dbReference>
<gene>
    <name evidence="8" type="primary">tadA</name>
    <name evidence="11" type="ORF">SAMN05216481_103293</name>
</gene>
<dbReference type="PROSITE" id="PS00903">
    <property type="entry name" value="CYT_DCMP_DEAMINASES_1"/>
    <property type="match status" value="1"/>
</dbReference>
<dbReference type="InterPro" id="IPR028883">
    <property type="entry name" value="tRNA_aden_deaminase"/>
</dbReference>
<dbReference type="HAMAP" id="MF_00972">
    <property type="entry name" value="tRNA_aden_deaminase"/>
    <property type="match status" value="1"/>
</dbReference>
<comment type="catalytic activity">
    <reaction evidence="7 8">
        <text>adenosine(34) in tRNA + H2O + H(+) = inosine(34) in tRNA + NH4(+)</text>
        <dbReference type="Rhea" id="RHEA:43168"/>
        <dbReference type="Rhea" id="RHEA-COMP:10373"/>
        <dbReference type="Rhea" id="RHEA-COMP:10374"/>
        <dbReference type="ChEBI" id="CHEBI:15377"/>
        <dbReference type="ChEBI" id="CHEBI:15378"/>
        <dbReference type="ChEBI" id="CHEBI:28938"/>
        <dbReference type="ChEBI" id="CHEBI:74411"/>
        <dbReference type="ChEBI" id="CHEBI:82852"/>
        <dbReference type="EC" id="3.5.4.33"/>
    </reaction>
</comment>
<evidence type="ECO:0000256" key="5">
    <source>
        <dbReference type="ARBA" id="ARBA00022801"/>
    </source>
</evidence>
<dbReference type="GO" id="GO:0008270">
    <property type="term" value="F:zinc ion binding"/>
    <property type="evidence" value="ECO:0007669"/>
    <property type="project" value="UniProtKB-UniRule"/>
</dbReference>
<sequence length="229" mass="23881">MSVPPDPRAPSPDSSESQGSPALQNPQNSQSLQDSPTLQDLPDGTADPLRDPWRAAMRRALAEAARAPGTGDVPVGAVVLGPDGAVLGLGRNEREATGDPTAHAEVVAIREAARAVGEWRLSGCTLVVTLEPCTMCAGAIVLSRLERVVYGAVDEKAGAAGSLWDVVRDRRLNHRPEVVSGVLARECGALLTDFFRASSRTPSRTPRGAAEGRNGTSPGTDFGARPTMG</sequence>
<feature type="binding site" evidence="8">
    <location>
        <position position="103"/>
    </location>
    <ligand>
        <name>Zn(2+)</name>
        <dbReference type="ChEBI" id="CHEBI:29105"/>
        <note>catalytic</note>
    </ligand>
</feature>
<dbReference type="STRING" id="403935.SAMN05216481_103293"/>
<protein>
    <recommendedName>
        <fullName evidence="8">tRNA-specific adenosine deaminase</fullName>
        <ecNumber evidence="8">3.5.4.33</ecNumber>
    </recommendedName>
</protein>
<comment type="subunit">
    <text evidence="2 8">Homodimer.</text>
</comment>
<dbReference type="Pfam" id="PF00383">
    <property type="entry name" value="dCMP_cyt_deam_1"/>
    <property type="match status" value="1"/>
</dbReference>
<comment type="cofactor">
    <cofactor evidence="8">
        <name>Zn(2+)</name>
        <dbReference type="ChEBI" id="CHEBI:29105"/>
    </cofactor>
    <text evidence="8">Binds 1 zinc ion per subunit.</text>
</comment>
<feature type="compositionally biased region" description="Pro residues" evidence="9">
    <location>
        <begin position="1"/>
        <end position="10"/>
    </location>
</feature>
<evidence type="ECO:0000259" key="10">
    <source>
        <dbReference type="PROSITE" id="PS51747"/>
    </source>
</evidence>
<keyword evidence="6 8" id="KW-0862">Zinc</keyword>
<proteinExistence type="inferred from homology"/>
<keyword evidence="3 8" id="KW-0819">tRNA processing</keyword>
<dbReference type="CDD" id="cd01285">
    <property type="entry name" value="nucleoside_deaminase"/>
    <property type="match status" value="1"/>
</dbReference>